<dbReference type="PROSITE" id="PS51733">
    <property type="entry name" value="BPL_LPL_CATALYTIC"/>
    <property type="match status" value="1"/>
</dbReference>
<gene>
    <name evidence="2" type="ORF">JFL75_10370</name>
</gene>
<protein>
    <submittedName>
        <fullName evidence="2">Lipoate--protein ligase family protein</fullName>
    </submittedName>
</protein>
<dbReference type="RefSeq" id="WP_215624674.1">
    <property type="nucleotide sequence ID" value="NZ_CP067089.2"/>
</dbReference>
<dbReference type="GO" id="GO:0016874">
    <property type="term" value="F:ligase activity"/>
    <property type="evidence" value="ECO:0007669"/>
    <property type="project" value="UniProtKB-KW"/>
</dbReference>
<proteinExistence type="predicted"/>
<dbReference type="PANTHER" id="PTHR43679">
    <property type="entry name" value="OCTANOYLTRANSFERASE LIPM-RELATED"/>
    <property type="match status" value="1"/>
</dbReference>
<evidence type="ECO:0000313" key="2">
    <source>
        <dbReference type="EMBL" id="QQO07369.1"/>
    </source>
</evidence>
<evidence type="ECO:0000259" key="1">
    <source>
        <dbReference type="PROSITE" id="PS51733"/>
    </source>
</evidence>
<organism evidence="2 3">
    <name type="scientific">Breznakiella homolactica</name>
    <dbReference type="NCBI Taxonomy" id="2798577"/>
    <lineage>
        <taxon>Bacteria</taxon>
        <taxon>Pseudomonadati</taxon>
        <taxon>Spirochaetota</taxon>
        <taxon>Spirochaetia</taxon>
        <taxon>Spirochaetales</taxon>
        <taxon>Breznakiellaceae</taxon>
        <taxon>Breznakiella</taxon>
    </lineage>
</organism>
<dbReference type="InterPro" id="IPR004143">
    <property type="entry name" value="BPL_LPL_catalytic"/>
</dbReference>
<dbReference type="CDD" id="cd16443">
    <property type="entry name" value="LplA"/>
    <property type="match status" value="1"/>
</dbReference>
<keyword evidence="3" id="KW-1185">Reference proteome</keyword>
<dbReference type="SUPFAM" id="SSF55681">
    <property type="entry name" value="Class II aaRS and biotin synthetases"/>
    <property type="match status" value="1"/>
</dbReference>
<dbReference type="AlphaFoldDB" id="A0A7T8B7C4"/>
<dbReference type="InterPro" id="IPR045864">
    <property type="entry name" value="aa-tRNA-synth_II/BPL/LPL"/>
</dbReference>
<dbReference type="EMBL" id="CP067089">
    <property type="protein sequence ID" value="QQO07369.1"/>
    <property type="molecule type" value="Genomic_DNA"/>
</dbReference>
<accession>A0A7T8B7C4</accession>
<keyword evidence="2" id="KW-0436">Ligase</keyword>
<dbReference type="PANTHER" id="PTHR43679:SF2">
    <property type="entry name" value="OCTANOYL-[GCVH]:PROTEIN N-OCTANOYLTRANSFERASE"/>
    <property type="match status" value="1"/>
</dbReference>
<dbReference type="Pfam" id="PF21948">
    <property type="entry name" value="LplA-B_cat"/>
    <property type="match status" value="1"/>
</dbReference>
<feature type="domain" description="BPL/LPL catalytic" evidence="1">
    <location>
        <begin position="35"/>
        <end position="227"/>
    </location>
</feature>
<dbReference type="InterPro" id="IPR050664">
    <property type="entry name" value="Octanoyltrans_LipM/LipL"/>
</dbReference>
<dbReference type="Proteomes" id="UP000595917">
    <property type="component" value="Chromosome"/>
</dbReference>
<sequence>MAGASYDFRLLDTGFNHAYYNMGLDQSILESVSRGEAPPTLRLYGWNPPAVSIGYFQGAGEELNLEACSRRGIDVVRRITGGGAVFHRAELTYSMVVPLDHPLAGKTILSSYESLCGGLIEGFSLLGVEARFAPVNDIVSGGRKISGNAQTRKMGCLLLHGTVLLDVDVALMFELLNVPSEKLKDKLIADVSQRVTGLRSLLGRAVSFEEARDVFAEGFRRGLGLSFIGNSRISGPEQSRAVQLAEEHFSDPRWIYKRP</sequence>
<name>A0A7T8B7C4_9SPIR</name>
<dbReference type="KEGG" id="bhc:JFL75_10370"/>
<evidence type="ECO:0000313" key="3">
    <source>
        <dbReference type="Proteomes" id="UP000595917"/>
    </source>
</evidence>
<reference evidence="2" key="1">
    <citation type="submission" date="2021-01" db="EMBL/GenBank/DDBJ databases">
        <title>Description of Breznakiella homolactica.</title>
        <authorList>
            <person name="Song Y."/>
            <person name="Brune A."/>
        </authorList>
    </citation>
    <scope>NUCLEOTIDE SEQUENCE</scope>
    <source>
        <strain evidence="2">RmG30</strain>
    </source>
</reference>
<dbReference type="Gene3D" id="3.30.930.10">
    <property type="entry name" value="Bira Bifunctional Protein, Domain 2"/>
    <property type="match status" value="1"/>
</dbReference>